<dbReference type="EMBL" id="JBHSFO010000014">
    <property type="protein sequence ID" value="MFC4605854.1"/>
    <property type="molecule type" value="Genomic_DNA"/>
</dbReference>
<sequence>MRTPPHDRTLAAIRRLELSEMDAALLTLAVLGEASDLRIDTTVLRPAIEVAAYVHRTQTRPGNATRPVEPYIAHPLRNTLRLIRYGCTDAPTLVAAVLHDTVEDHAADLITLFDGPPDAGLDAAALQDRALTLLADQFGGEVAGIVKAVTNPPKPAGLPVEEKNRGYVDHVESVIGDPKVYLVKLADYVDNAGSVQYIADDGRRERLSRKYRPLVEIFRSGYAATTGPIQVSADGRRRIGEHLDRIGDRLS</sequence>
<dbReference type="InterPro" id="IPR052194">
    <property type="entry name" value="MESH1"/>
</dbReference>
<dbReference type="Gene3D" id="1.10.3210.10">
    <property type="entry name" value="Hypothetical protein af1432"/>
    <property type="match status" value="1"/>
</dbReference>
<evidence type="ECO:0000313" key="2">
    <source>
        <dbReference type="Proteomes" id="UP001595914"/>
    </source>
</evidence>
<comment type="caution">
    <text evidence="1">The sequence shown here is derived from an EMBL/GenBank/DDBJ whole genome shotgun (WGS) entry which is preliminary data.</text>
</comment>
<reference evidence="2" key="1">
    <citation type="journal article" date="2019" name="Int. J. Syst. Evol. Microbiol.">
        <title>The Global Catalogue of Microorganisms (GCM) 10K type strain sequencing project: providing services to taxonomists for standard genome sequencing and annotation.</title>
        <authorList>
            <consortium name="The Broad Institute Genomics Platform"/>
            <consortium name="The Broad Institute Genome Sequencing Center for Infectious Disease"/>
            <person name="Wu L."/>
            <person name="Ma J."/>
        </authorList>
    </citation>
    <scope>NUCLEOTIDE SEQUENCE [LARGE SCALE GENOMIC DNA]</scope>
    <source>
        <strain evidence="2">CCUG 54520</strain>
    </source>
</reference>
<proteinExistence type="predicted"/>
<protein>
    <submittedName>
        <fullName evidence="1">HD domain-containing protein</fullName>
    </submittedName>
</protein>
<organism evidence="1 2">
    <name type="scientific">Rhodococcus kronopolitis</name>
    <dbReference type="NCBI Taxonomy" id="1460226"/>
    <lineage>
        <taxon>Bacteria</taxon>
        <taxon>Bacillati</taxon>
        <taxon>Actinomycetota</taxon>
        <taxon>Actinomycetes</taxon>
        <taxon>Mycobacteriales</taxon>
        <taxon>Nocardiaceae</taxon>
        <taxon>Rhodococcus</taxon>
    </lineage>
</organism>
<dbReference type="SUPFAM" id="SSF109604">
    <property type="entry name" value="HD-domain/PDEase-like"/>
    <property type="match status" value="1"/>
</dbReference>
<dbReference type="Pfam" id="PF13328">
    <property type="entry name" value="HD_4"/>
    <property type="match status" value="1"/>
</dbReference>
<dbReference type="Proteomes" id="UP001595914">
    <property type="component" value="Unassembled WGS sequence"/>
</dbReference>
<keyword evidence="2" id="KW-1185">Reference proteome</keyword>
<dbReference type="RefSeq" id="WP_378419590.1">
    <property type="nucleotide sequence ID" value="NZ_JBHSFO010000014.1"/>
</dbReference>
<evidence type="ECO:0000313" key="1">
    <source>
        <dbReference type="EMBL" id="MFC4605854.1"/>
    </source>
</evidence>
<name>A0ABV9FXB0_9NOCA</name>
<dbReference type="PANTHER" id="PTHR46246">
    <property type="entry name" value="GUANOSINE-3',5'-BIS(DIPHOSPHATE) 3'-PYROPHOSPHOHYDROLASE MESH1"/>
    <property type="match status" value="1"/>
</dbReference>
<accession>A0ABV9FXB0</accession>
<dbReference type="PANTHER" id="PTHR46246:SF1">
    <property type="entry name" value="GUANOSINE-3',5'-BIS(DIPHOSPHATE) 3'-PYROPHOSPHOHYDROLASE MESH1"/>
    <property type="match status" value="1"/>
</dbReference>
<gene>
    <name evidence="1" type="ORF">ACFO6S_19310</name>
</gene>